<organism evidence="2 3">
    <name type="scientific">Tegillarca granosa</name>
    <name type="common">Malaysian cockle</name>
    <name type="synonym">Anadara granosa</name>
    <dbReference type="NCBI Taxonomy" id="220873"/>
    <lineage>
        <taxon>Eukaryota</taxon>
        <taxon>Metazoa</taxon>
        <taxon>Spiralia</taxon>
        <taxon>Lophotrochozoa</taxon>
        <taxon>Mollusca</taxon>
        <taxon>Bivalvia</taxon>
        <taxon>Autobranchia</taxon>
        <taxon>Pteriomorphia</taxon>
        <taxon>Arcoida</taxon>
        <taxon>Arcoidea</taxon>
        <taxon>Arcidae</taxon>
        <taxon>Tegillarca</taxon>
    </lineage>
</organism>
<gene>
    <name evidence="2" type="ORF">KUTeg_013074</name>
</gene>
<proteinExistence type="predicted"/>
<dbReference type="Gene3D" id="3.40.50.11370">
    <property type="match status" value="1"/>
</dbReference>
<sequence>MKRVGYWMSEKKSRRLKFEDHKDFFRNADIDLIKLHLQCFSDFLKKCCFWVLLITLLPYVTKLDKAFIMFPP</sequence>
<feature type="transmembrane region" description="Helical" evidence="1">
    <location>
        <begin position="43"/>
        <end position="61"/>
    </location>
</feature>
<evidence type="ECO:0000313" key="3">
    <source>
        <dbReference type="Proteomes" id="UP001217089"/>
    </source>
</evidence>
<protein>
    <submittedName>
        <fullName evidence="2">Uncharacterized protein</fullName>
    </submittedName>
</protein>
<dbReference type="Proteomes" id="UP001217089">
    <property type="component" value="Unassembled WGS sequence"/>
</dbReference>
<comment type="caution">
    <text evidence="2">The sequence shown here is derived from an EMBL/GenBank/DDBJ whole genome shotgun (WGS) entry which is preliminary data.</text>
</comment>
<evidence type="ECO:0000256" key="1">
    <source>
        <dbReference type="SAM" id="Phobius"/>
    </source>
</evidence>
<name>A0ABQ9EWQ7_TEGGR</name>
<keyword evidence="1" id="KW-1133">Transmembrane helix</keyword>
<reference evidence="2 3" key="1">
    <citation type="submission" date="2022-12" db="EMBL/GenBank/DDBJ databases">
        <title>Chromosome-level genome of Tegillarca granosa.</title>
        <authorList>
            <person name="Kim J."/>
        </authorList>
    </citation>
    <scope>NUCLEOTIDE SEQUENCE [LARGE SCALE GENOMIC DNA]</scope>
    <source>
        <strain evidence="2">Teg-2019</strain>
        <tissue evidence="2">Adductor muscle</tissue>
    </source>
</reference>
<keyword evidence="1" id="KW-0812">Transmembrane</keyword>
<accession>A0ABQ9EWQ7</accession>
<keyword evidence="3" id="KW-1185">Reference proteome</keyword>
<dbReference type="EMBL" id="JARBDR010000657">
    <property type="protein sequence ID" value="KAJ8308200.1"/>
    <property type="molecule type" value="Genomic_DNA"/>
</dbReference>
<keyword evidence="1" id="KW-0472">Membrane</keyword>
<evidence type="ECO:0000313" key="2">
    <source>
        <dbReference type="EMBL" id="KAJ8308200.1"/>
    </source>
</evidence>